<organism evidence="1 2">
    <name type="scientific">Saccharolobus shibatae (strain ATCC 51178 / DSM 5389 / JCM 8931 / NBRC 15437 / B12)</name>
    <name type="common">Sulfolobus shibatae</name>
    <dbReference type="NCBI Taxonomy" id="523848"/>
    <lineage>
        <taxon>Archaea</taxon>
        <taxon>Thermoproteota</taxon>
        <taxon>Thermoprotei</taxon>
        <taxon>Sulfolobales</taxon>
        <taxon>Sulfolobaceae</taxon>
        <taxon>Saccharolobus</taxon>
    </lineage>
</organism>
<proteinExistence type="predicted"/>
<dbReference type="RefSeq" id="WP_218266989.1">
    <property type="nucleotide sequence ID" value="NZ_CP077717.1"/>
</dbReference>
<reference evidence="1" key="1">
    <citation type="journal article" date="2021" name="Environ. Microbiol.">
        <title>New insights into the diversity and evolution of the archaeal mobilome from three complete genomes of Saccharolobus shibatae.</title>
        <authorList>
            <person name="Medvedeva S."/>
            <person name="Brandt D."/>
            <person name="Cvirkaite-Krupovic V."/>
            <person name="Liu Y."/>
            <person name="Severinov K."/>
            <person name="Ishino S."/>
            <person name="Ishino Y."/>
            <person name="Prangishvili D."/>
            <person name="Kalinowski J."/>
            <person name="Krupovic M."/>
        </authorList>
    </citation>
    <scope>NUCLEOTIDE SEQUENCE</scope>
    <source>
        <strain evidence="1">B12</strain>
    </source>
</reference>
<protein>
    <submittedName>
        <fullName evidence="1">Uncharacterized protein</fullName>
    </submittedName>
</protein>
<dbReference type="KEGG" id="sshi:J5U23_00694"/>
<evidence type="ECO:0000313" key="2">
    <source>
        <dbReference type="Proteomes" id="UP000694018"/>
    </source>
</evidence>
<name>A0A8F5GSJ9_SACSH</name>
<gene>
    <name evidence="1" type="ORF">J5U23_00694</name>
</gene>
<dbReference type="AlphaFoldDB" id="A0A8F5GSJ9"/>
<sequence length="125" mass="14407">MMDENMAKAEENRKGKELIKIKLPQTIANKFSIMSYYSLNIHGLDLVVKLKNDWASGIRLSTWPYILVPYELTYCHAVLPGCVYDVKVTNDGDTTILYLKHVGTVGKWRQIIDDREKHAMYLAML</sequence>
<dbReference type="Proteomes" id="UP000694018">
    <property type="component" value="Chromosome"/>
</dbReference>
<accession>A0A8F5GSJ9</accession>
<dbReference type="GeneID" id="65562296"/>
<evidence type="ECO:0000313" key="1">
    <source>
        <dbReference type="EMBL" id="QXJ27826.1"/>
    </source>
</evidence>
<dbReference type="EMBL" id="CP077717">
    <property type="protein sequence ID" value="QXJ27826.1"/>
    <property type="molecule type" value="Genomic_DNA"/>
</dbReference>